<dbReference type="CDD" id="cd22671">
    <property type="entry name" value="FHA_APTX-like"/>
    <property type="match status" value="1"/>
</dbReference>
<name>A0A6A1VZM4_9ROSI</name>
<keyword evidence="3" id="KW-1185">Reference proteome</keyword>
<evidence type="ECO:0000256" key="1">
    <source>
        <dbReference type="SAM" id="MobiDB-lite"/>
    </source>
</evidence>
<sequence length="314" mass="35954">MEVESEEGSRIAIENGHKTVFGRGLGFHNDDRTVSRRHVLLEAKTSDEKSGSQTGHKVSFEVIGKNPIWVRDSGYEEIRVFRRGEKGEVAAGDCLCLSGKRPAWFTVREMGSGEGERRILGSENELAKSLTSELEFDGLDVSVIDPVKEFGFIVMGHEFDRYPKQMIHDMKHWDWFLEDHGRDNDNDEYLEKRGKWGVTGKRRKAEGNDHDVWTGESDDDKELVAKLRKVQRPAYSTRLKNFDKSHKEAEALGNSRQKNTVGAYQEDLEKENVDETLGGFIVDDDAVEQEEEIDEEEEEVFSEDDDNDDEEIDY</sequence>
<dbReference type="Proteomes" id="UP000516437">
    <property type="component" value="Chromosome 3"/>
</dbReference>
<protein>
    <recommendedName>
        <fullName evidence="4">FHA domain-containing protein</fullName>
    </recommendedName>
</protein>
<evidence type="ECO:0000313" key="2">
    <source>
        <dbReference type="EMBL" id="KAB1218412.1"/>
    </source>
</evidence>
<organism evidence="2 3">
    <name type="scientific">Morella rubra</name>
    <name type="common">Chinese bayberry</name>
    <dbReference type="NCBI Taxonomy" id="262757"/>
    <lineage>
        <taxon>Eukaryota</taxon>
        <taxon>Viridiplantae</taxon>
        <taxon>Streptophyta</taxon>
        <taxon>Embryophyta</taxon>
        <taxon>Tracheophyta</taxon>
        <taxon>Spermatophyta</taxon>
        <taxon>Magnoliopsida</taxon>
        <taxon>eudicotyledons</taxon>
        <taxon>Gunneridae</taxon>
        <taxon>Pentapetalae</taxon>
        <taxon>rosids</taxon>
        <taxon>fabids</taxon>
        <taxon>Fagales</taxon>
        <taxon>Myricaceae</taxon>
        <taxon>Morella</taxon>
    </lineage>
</organism>
<comment type="caution">
    <text evidence="2">The sequence shown here is derived from an EMBL/GenBank/DDBJ whole genome shotgun (WGS) entry which is preliminary data.</text>
</comment>
<dbReference type="Gene3D" id="2.60.200.20">
    <property type="match status" value="1"/>
</dbReference>
<dbReference type="AlphaFoldDB" id="A0A6A1VZM4"/>
<dbReference type="PANTHER" id="PTHR37733">
    <property type="entry name" value="SMAD/FHA DOMAIN-CONTAINING PROTEIN"/>
    <property type="match status" value="1"/>
</dbReference>
<dbReference type="EMBL" id="RXIC02000021">
    <property type="protein sequence ID" value="KAB1218412.1"/>
    <property type="molecule type" value="Genomic_DNA"/>
</dbReference>
<proteinExistence type="predicted"/>
<dbReference type="SUPFAM" id="SSF49879">
    <property type="entry name" value="SMAD/FHA domain"/>
    <property type="match status" value="1"/>
</dbReference>
<gene>
    <name evidence="2" type="ORF">CJ030_MR3G026292</name>
</gene>
<evidence type="ECO:0000313" key="3">
    <source>
        <dbReference type="Proteomes" id="UP000516437"/>
    </source>
</evidence>
<dbReference type="PANTHER" id="PTHR37733:SF1">
    <property type="entry name" value="SMAD_FHA DOMAIN-CONTAINING PROTEIN"/>
    <property type="match status" value="1"/>
</dbReference>
<feature type="region of interest" description="Disordered" evidence="1">
    <location>
        <begin position="247"/>
        <end position="314"/>
    </location>
</feature>
<feature type="compositionally biased region" description="Acidic residues" evidence="1">
    <location>
        <begin position="282"/>
        <end position="314"/>
    </location>
</feature>
<evidence type="ECO:0008006" key="4">
    <source>
        <dbReference type="Google" id="ProtNLM"/>
    </source>
</evidence>
<reference evidence="2 3" key="1">
    <citation type="journal article" date="2019" name="Plant Biotechnol. J.">
        <title>The red bayberry genome and genetic basis of sex determination.</title>
        <authorList>
            <person name="Jia H.M."/>
            <person name="Jia H.J."/>
            <person name="Cai Q.L."/>
            <person name="Wang Y."/>
            <person name="Zhao H.B."/>
            <person name="Yang W.F."/>
            <person name="Wang G.Y."/>
            <person name="Li Y.H."/>
            <person name="Zhan D.L."/>
            <person name="Shen Y.T."/>
            <person name="Niu Q.F."/>
            <person name="Chang L."/>
            <person name="Qiu J."/>
            <person name="Zhao L."/>
            <person name="Xie H.B."/>
            <person name="Fu W.Y."/>
            <person name="Jin J."/>
            <person name="Li X.W."/>
            <person name="Jiao Y."/>
            <person name="Zhou C.C."/>
            <person name="Tu T."/>
            <person name="Chai C.Y."/>
            <person name="Gao J.L."/>
            <person name="Fan L.J."/>
            <person name="van de Weg E."/>
            <person name="Wang J.Y."/>
            <person name="Gao Z.S."/>
        </authorList>
    </citation>
    <scope>NUCLEOTIDE SEQUENCE [LARGE SCALE GENOMIC DNA]</scope>
    <source>
        <tissue evidence="2">Leaves</tissue>
    </source>
</reference>
<dbReference type="OrthoDB" id="688570at2759"/>
<dbReference type="InterPro" id="IPR008984">
    <property type="entry name" value="SMAD_FHA_dom_sf"/>
</dbReference>
<accession>A0A6A1VZM4</accession>